<evidence type="ECO:0000256" key="4">
    <source>
        <dbReference type="SAM" id="SignalP"/>
    </source>
</evidence>
<reference evidence="6" key="1">
    <citation type="journal article" date="2014" name="Int. J. Syst. Evol. Microbiol.">
        <title>Complete genome sequence of Corynebacterium casei LMG S-19264T (=DSM 44701T), isolated from a smear-ripened cheese.</title>
        <authorList>
            <consortium name="US DOE Joint Genome Institute (JGI-PGF)"/>
            <person name="Walter F."/>
            <person name="Albersmeier A."/>
            <person name="Kalinowski J."/>
            <person name="Ruckert C."/>
        </authorList>
    </citation>
    <scope>NUCLEOTIDE SEQUENCE</scope>
    <source>
        <strain evidence="6">CCM 7684</strain>
    </source>
</reference>
<accession>A0A8J2VIT5</accession>
<evidence type="ECO:0000313" key="6">
    <source>
        <dbReference type="EMBL" id="GGE32119.1"/>
    </source>
</evidence>
<keyword evidence="3" id="KW-0949">S-adenosyl-L-methionine</keyword>
<dbReference type="PANTHER" id="PTHR13610">
    <property type="entry name" value="METHYLTRANSFERASE DOMAIN-CONTAINING PROTEIN"/>
    <property type="match status" value="1"/>
</dbReference>
<proteinExistence type="predicted"/>
<keyword evidence="7" id="KW-1185">Reference proteome</keyword>
<keyword evidence="4" id="KW-0732">Signal</keyword>
<keyword evidence="2" id="KW-0808">Transferase</keyword>
<dbReference type="Proteomes" id="UP000602745">
    <property type="component" value="Unassembled WGS sequence"/>
</dbReference>
<dbReference type="AlphaFoldDB" id="A0A8J2VIT5"/>
<evidence type="ECO:0000256" key="3">
    <source>
        <dbReference type="ARBA" id="ARBA00022691"/>
    </source>
</evidence>
<dbReference type="RefSeq" id="WP_188408272.1">
    <property type="nucleotide sequence ID" value="NZ_BMCP01000001.1"/>
</dbReference>
<reference evidence="6" key="2">
    <citation type="submission" date="2020-09" db="EMBL/GenBank/DDBJ databases">
        <authorList>
            <person name="Sun Q."/>
            <person name="Sedlacek I."/>
        </authorList>
    </citation>
    <scope>NUCLEOTIDE SEQUENCE</scope>
    <source>
        <strain evidence="6">CCM 7684</strain>
    </source>
</reference>
<dbReference type="SUPFAM" id="SSF53335">
    <property type="entry name" value="S-adenosyl-L-methionine-dependent methyltransferases"/>
    <property type="match status" value="1"/>
</dbReference>
<gene>
    <name evidence="6" type="ORF">GCM10007276_06670</name>
</gene>
<keyword evidence="1 6" id="KW-0489">Methyltransferase</keyword>
<dbReference type="InterPro" id="IPR029063">
    <property type="entry name" value="SAM-dependent_MTases_sf"/>
</dbReference>
<organism evidence="6 7">
    <name type="scientific">Agaricicola taiwanensis</name>
    <dbReference type="NCBI Taxonomy" id="591372"/>
    <lineage>
        <taxon>Bacteria</taxon>
        <taxon>Pseudomonadati</taxon>
        <taxon>Pseudomonadota</taxon>
        <taxon>Alphaproteobacteria</taxon>
        <taxon>Rhodobacterales</taxon>
        <taxon>Paracoccaceae</taxon>
        <taxon>Agaricicola</taxon>
    </lineage>
</organism>
<evidence type="ECO:0000313" key="7">
    <source>
        <dbReference type="Proteomes" id="UP000602745"/>
    </source>
</evidence>
<dbReference type="InterPro" id="IPR025714">
    <property type="entry name" value="Methyltranfer_dom"/>
</dbReference>
<comment type="caution">
    <text evidence="6">The sequence shown here is derived from an EMBL/GenBank/DDBJ whole genome shotgun (WGS) entry which is preliminary data.</text>
</comment>
<dbReference type="Pfam" id="PF13847">
    <property type="entry name" value="Methyltransf_31"/>
    <property type="match status" value="1"/>
</dbReference>
<evidence type="ECO:0000256" key="1">
    <source>
        <dbReference type="ARBA" id="ARBA00022603"/>
    </source>
</evidence>
<feature type="signal peptide" evidence="4">
    <location>
        <begin position="1"/>
        <end position="29"/>
    </location>
</feature>
<protein>
    <submittedName>
        <fullName evidence="6">Methyltransferase</fullName>
    </submittedName>
</protein>
<sequence>MTSILWGRPARLSAAAAFFASLAFSHASAQGLDLDVPYVPTPPSVVEKMLDLAQVKEGDNVIDLGSGDGRIAIAAAKRGARAYGVDLNPQRIAEAEANAKEAGVEVTFKEQNLFDTNISGADVITMYLLPSVNRDLRQRILDLKPGTRIVSHAFDMGEWEPDERASVDGRTVYHWVVPAKFYGRWNVEHNGETVNLSLNQNFQKLKGSAEVGGTRMDATGEIKGEVVRITFGEGESRREFVGRINGSSFEPVEAENAKGTWKATRA</sequence>
<evidence type="ECO:0000256" key="2">
    <source>
        <dbReference type="ARBA" id="ARBA00022679"/>
    </source>
</evidence>
<dbReference type="EMBL" id="BMCP01000001">
    <property type="protein sequence ID" value="GGE32119.1"/>
    <property type="molecule type" value="Genomic_DNA"/>
</dbReference>
<feature type="domain" description="Methyltransferase" evidence="5">
    <location>
        <begin position="56"/>
        <end position="155"/>
    </location>
</feature>
<evidence type="ECO:0000259" key="5">
    <source>
        <dbReference type="Pfam" id="PF13847"/>
    </source>
</evidence>
<dbReference type="Gene3D" id="3.40.50.150">
    <property type="entry name" value="Vaccinia Virus protein VP39"/>
    <property type="match status" value="1"/>
</dbReference>
<name>A0A8J2VIT5_9RHOB</name>
<dbReference type="InterPro" id="IPR026170">
    <property type="entry name" value="FAM173A/B"/>
</dbReference>
<dbReference type="GO" id="GO:0016279">
    <property type="term" value="F:protein-lysine N-methyltransferase activity"/>
    <property type="evidence" value="ECO:0007669"/>
    <property type="project" value="InterPro"/>
</dbReference>
<dbReference type="CDD" id="cd02440">
    <property type="entry name" value="AdoMet_MTases"/>
    <property type="match status" value="1"/>
</dbReference>
<dbReference type="PANTHER" id="PTHR13610:SF11">
    <property type="entry name" value="METHYLTRANSFERASE DOMAIN-CONTAINING PROTEIN"/>
    <property type="match status" value="1"/>
</dbReference>
<dbReference type="GO" id="GO:0032259">
    <property type="term" value="P:methylation"/>
    <property type="evidence" value="ECO:0007669"/>
    <property type="project" value="UniProtKB-KW"/>
</dbReference>
<feature type="chain" id="PRO_5035279836" evidence="4">
    <location>
        <begin position="30"/>
        <end position="266"/>
    </location>
</feature>